<dbReference type="AlphaFoldDB" id="A0AAQ3TIH7"/>
<name>A0AAQ3TIH7_PASNO</name>
<sequence length="296" mass="33626">MHTPSPTPHLEAQAPALCPISPRASAADVRHRRLRSTTRPRRRGPHAALAPTREPTGPRRHARQQSRTAAADAASTTDVAAEGDQDESNLRSPVIDAKERKRQRDRERYATLSVEKRNEINKKRREARQRNKGWSIMTVSSTADMDTGTQQLHQVETWLLVQARVPPTLLAAYCLHTPSCQEVCARALLKKDHRWLTPKERLIVLLKRQTESLCSFSTENNWFPVFNVLKLQEVRSKKKMPMLTFALFGVRFLLLNDHCNLASFLGCVFDNLGQLNHFILAFLLATKLIQVPAVMF</sequence>
<dbReference type="EMBL" id="CP144749">
    <property type="protein sequence ID" value="WVZ74175.1"/>
    <property type="molecule type" value="Genomic_DNA"/>
</dbReference>
<keyword evidence="3" id="KW-1185">Reference proteome</keyword>
<feature type="compositionally biased region" description="Basic residues" evidence="1">
    <location>
        <begin position="30"/>
        <end position="45"/>
    </location>
</feature>
<protein>
    <submittedName>
        <fullName evidence="2">Uncharacterized protein</fullName>
    </submittedName>
</protein>
<organism evidence="2 3">
    <name type="scientific">Paspalum notatum var. saurae</name>
    <dbReference type="NCBI Taxonomy" id="547442"/>
    <lineage>
        <taxon>Eukaryota</taxon>
        <taxon>Viridiplantae</taxon>
        <taxon>Streptophyta</taxon>
        <taxon>Embryophyta</taxon>
        <taxon>Tracheophyta</taxon>
        <taxon>Spermatophyta</taxon>
        <taxon>Magnoliopsida</taxon>
        <taxon>Liliopsida</taxon>
        <taxon>Poales</taxon>
        <taxon>Poaceae</taxon>
        <taxon>PACMAD clade</taxon>
        <taxon>Panicoideae</taxon>
        <taxon>Andropogonodae</taxon>
        <taxon>Paspaleae</taxon>
        <taxon>Paspalinae</taxon>
        <taxon>Paspalum</taxon>
    </lineage>
</organism>
<proteinExistence type="predicted"/>
<feature type="compositionally biased region" description="Low complexity" evidence="1">
    <location>
        <begin position="65"/>
        <end position="80"/>
    </location>
</feature>
<evidence type="ECO:0000313" key="3">
    <source>
        <dbReference type="Proteomes" id="UP001341281"/>
    </source>
</evidence>
<feature type="region of interest" description="Disordered" evidence="1">
    <location>
        <begin position="1"/>
        <end position="109"/>
    </location>
</feature>
<gene>
    <name evidence="2" type="ORF">U9M48_022388</name>
</gene>
<reference evidence="2 3" key="1">
    <citation type="submission" date="2024-02" db="EMBL/GenBank/DDBJ databases">
        <title>High-quality chromosome-scale genome assembly of Pensacola bahiagrass (Paspalum notatum Flugge var. saurae).</title>
        <authorList>
            <person name="Vega J.M."/>
            <person name="Podio M."/>
            <person name="Orjuela J."/>
            <person name="Siena L.A."/>
            <person name="Pessino S.C."/>
            <person name="Combes M.C."/>
            <person name="Mariac C."/>
            <person name="Albertini E."/>
            <person name="Pupilli F."/>
            <person name="Ortiz J.P.A."/>
            <person name="Leblanc O."/>
        </authorList>
    </citation>
    <scope>NUCLEOTIDE SEQUENCE [LARGE SCALE GENOMIC DNA]</scope>
    <source>
        <strain evidence="2">R1</strain>
        <tissue evidence="2">Leaf</tissue>
    </source>
</reference>
<evidence type="ECO:0000256" key="1">
    <source>
        <dbReference type="SAM" id="MobiDB-lite"/>
    </source>
</evidence>
<evidence type="ECO:0000313" key="2">
    <source>
        <dbReference type="EMBL" id="WVZ74175.1"/>
    </source>
</evidence>
<dbReference type="Proteomes" id="UP001341281">
    <property type="component" value="Chromosome 05"/>
</dbReference>
<accession>A0AAQ3TIH7</accession>
<feature type="compositionally biased region" description="Basic and acidic residues" evidence="1">
    <location>
        <begin position="96"/>
        <end position="109"/>
    </location>
</feature>